<proteinExistence type="predicted"/>
<dbReference type="GeneID" id="91107323"/>
<dbReference type="Proteomes" id="UP001358614">
    <property type="component" value="Chromosome 3"/>
</dbReference>
<dbReference type="KEGG" id="ker:91107323"/>
<reference evidence="1 2" key="1">
    <citation type="submission" date="2024-01" db="EMBL/GenBank/DDBJ databases">
        <title>Comparative genomics of Cryptococcus and Kwoniella reveals pathogenesis evolution and contrasting modes of karyotype evolution via chromosome fusion or intercentromeric recombination.</title>
        <authorList>
            <person name="Coelho M.A."/>
            <person name="David-Palma M."/>
            <person name="Shea T."/>
            <person name="Bowers K."/>
            <person name="McGinley-Smith S."/>
            <person name="Mohammad A.W."/>
            <person name="Gnirke A."/>
            <person name="Yurkov A.M."/>
            <person name="Nowrousian M."/>
            <person name="Sun S."/>
            <person name="Cuomo C.A."/>
            <person name="Heitman J."/>
        </authorList>
    </citation>
    <scope>NUCLEOTIDE SEQUENCE [LARGE SCALE GENOMIC DNA]</scope>
    <source>
        <strain evidence="1 2">PYCC6329</strain>
    </source>
</reference>
<keyword evidence="2" id="KW-1185">Reference proteome</keyword>
<evidence type="ECO:0000313" key="1">
    <source>
        <dbReference type="EMBL" id="WWD10387.1"/>
    </source>
</evidence>
<evidence type="ECO:0000313" key="2">
    <source>
        <dbReference type="Proteomes" id="UP001358614"/>
    </source>
</evidence>
<gene>
    <name evidence="1" type="ORF">V865_008522</name>
</gene>
<name>A0AAX4KX51_9TREE</name>
<dbReference type="EMBL" id="CP144091">
    <property type="protein sequence ID" value="WWD10387.1"/>
    <property type="molecule type" value="Genomic_DNA"/>
</dbReference>
<sequence>MTDKNGVLNFGKKCLRYYLNKHCCSLTKARQSISQCRVTESKRKEELPNNHLIRPQKYFSDQLDKLKPGHPEHRQMVELSRDLEMIQQELHNSKQQITPRMRSTIVRKEVVTVKQKDDIIDLTDDSLESSDSEGGCEEIVDQLMA</sequence>
<accession>A0AAX4KX51</accession>
<dbReference type="AlphaFoldDB" id="A0AAX4KX51"/>
<organism evidence="1 2">
    <name type="scientific">Kwoniella europaea PYCC6329</name>
    <dbReference type="NCBI Taxonomy" id="1423913"/>
    <lineage>
        <taxon>Eukaryota</taxon>
        <taxon>Fungi</taxon>
        <taxon>Dikarya</taxon>
        <taxon>Basidiomycota</taxon>
        <taxon>Agaricomycotina</taxon>
        <taxon>Tremellomycetes</taxon>
        <taxon>Tremellales</taxon>
        <taxon>Cryptococcaceae</taxon>
        <taxon>Kwoniella</taxon>
    </lineage>
</organism>
<dbReference type="RefSeq" id="XP_066088354.1">
    <property type="nucleotide sequence ID" value="XM_066232257.1"/>
</dbReference>
<protein>
    <submittedName>
        <fullName evidence="1">Uncharacterized protein</fullName>
    </submittedName>
</protein>